<dbReference type="InterPro" id="IPR001932">
    <property type="entry name" value="PPM-type_phosphatase-like_dom"/>
</dbReference>
<evidence type="ECO:0000256" key="6">
    <source>
        <dbReference type="ARBA" id="ARBA00023211"/>
    </source>
</evidence>
<organism evidence="10 12">
    <name type="scientific">Enterococcus gallinarum</name>
    <dbReference type="NCBI Taxonomy" id="1353"/>
    <lineage>
        <taxon>Bacteria</taxon>
        <taxon>Bacillati</taxon>
        <taxon>Bacillota</taxon>
        <taxon>Bacilli</taxon>
        <taxon>Lactobacillales</taxon>
        <taxon>Enterococcaceae</taxon>
        <taxon>Enterococcus</taxon>
    </lineage>
</organism>
<dbReference type="FunFam" id="3.60.40.10:FF:000002">
    <property type="entry name" value="Serine/threonine phosphatase stp"/>
    <property type="match status" value="1"/>
</dbReference>
<dbReference type="EMBL" id="WVTI01000011">
    <property type="protein sequence ID" value="MXS26826.1"/>
    <property type="molecule type" value="Genomic_DNA"/>
</dbReference>
<reference evidence="11 13" key="2">
    <citation type="submission" date="2020-03" db="EMBL/GenBank/DDBJ databases">
        <title>Characterization of ganglioside-mimicking enterococci.</title>
        <authorList>
            <person name="Patry R.T."/>
            <person name="Nothaft H."/>
            <person name="Bridger R."/>
            <person name="Shajahan A."/>
            <person name="Huynh S."/>
            <person name="Sanchez S."/>
            <person name="Azadi P."/>
            <person name="Cooper K."/>
            <person name="Miller W.G."/>
            <person name="Parker C.T."/>
            <person name="Wells L."/>
            <person name="Szymanski C.M."/>
        </authorList>
    </citation>
    <scope>NUCLEOTIDE SEQUENCE [LARGE SCALE GENOMIC DNA]</scope>
    <source>
        <strain evidence="11 13">EGM181</strain>
    </source>
</reference>
<dbReference type="InterPro" id="IPR015655">
    <property type="entry name" value="PP2C"/>
</dbReference>
<dbReference type="CDD" id="cd00143">
    <property type="entry name" value="PP2Cc"/>
    <property type="match status" value="1"/>
</dbReference>
<evidence type="ECO:0000313" key="13">
    <source>
        <dbReference type="Proteomes" id="UP000516696"/>
    </source>
</evidence>
<gene>
    <name evidence="11" type="ORF">EGM181_17840</name>
    <name evidence="10" type="ORF">GTI89_12225</name>
</gene>
<keyword evidence="4" id="KW-0378">Hydrolase</keyword>
<feature type="domain" description="PPM-type phosphatase" evidence="9">
    <location>
        <begin position="2"/>
        <end position="241"/>
    </location>
</feature>
<dbReference type="InterPro" id="IPR036457">
    <property type="entry name" value="PPM-type-like_dom_sf"/>
</dbReference>
<comment type="catalytic activity">
    <reaction evidence="7">
        <text>O-phospho-L-seryl-[protein] + H2O = L-seryl-[protein] + phosphate</text>
        <dbReference type="Rhea" id="RHEA:20629"/>
        <dbReference type="Rhea" id="RHEA-COMP:9863"/>
        <dbReference type="Rhea" id="RHEA-COMP:11604"/>
        <dbReference type="ChEBI" id="CHEBI:15377"/>
        <dbReference type="ChEBI" id="CHEBI:29999"/>
        <dbReference type="ChEBI" id="CHEBI:43474"/>
        <dbReference type="ChEBI" id="CHEBI:83421"/>
        <dbReference type="EC" id="3.1.3.16"/>
    </reaction>
</comment>
<dbReference type="GO" id="GO:0046872">
    <property type="term" value="F:metal ion binding"/>
    <property type="evidence" value="ECO:0007669"/>
    <property type="project" value="UniProtKB-KW"/>
</dbReference>
<dbReference type="EMBL" id="CP050485">
    <property type="protein sequence ID" value="QOG28993.1"/>
    <property type="molecule type" value="Genomic_DNA"/>
</dbReference>
<evidence type="ECO:0000256" key="3">
    <source>
        <dbReference type="ARBA" id="ARBA00022723"/>
    </source>
</evidence>
<evidence type="ECO:0000313" key="12">
    <source>
        <dbReference type="Proteomes" id="UP000439965"/>
    </source>
</evidence>
<evidence type="ECO:0000313" key="10">
    <source>
        <dbReference type="EMBL" id="MXS26826.1"/>
    </source>
</evidence>
<dbReference type="GeneID" id="93222736"/>
<dbReference type="NCBIfam" id="NF033484">
    <property type="entry name" value="Stp1_PP2C_phos"/>
    <property type="match status" value="1"/>
</dbReference>
<dbReference type="PANTHER" id="PTHR47992">
    <property type="entry name" value="PROTEIN PHOSPHATASE"/>
    <property type="match status" value="1"/>
</dbReference>
<evidence type="ECO:0000256" key="1">
    <source>
        <dbReference type="ARBA" id="ARBA00001936"/>
    </source>
</evidence>
<dbReference type="SMART" id="SM00331">
    <property type="entry name" value="PP2C_SIG"/>
    <property type="match status" value="1"/>
</dbReference>
<dbReference type="SUPFAM" id="SSF81606">
    <property type="entry name" value="PP2C-like"/>
    <property type="match status" value="1"/>
</dbReference>
<dbReference type="Gene3D" id="3.60.40.10">
    <property type="entry name" value="PPM-type phosphatase domain"/>
    <property type="match status" value="1"/>
</dbReference>
<evidence type="ECO:0000256" key="7">
    <source>
        <dbReference type="ARBA" id="ARBA00047761"/>
    </source>
</evidence>
<accession>A0A366UBH4</accession>
<dbReference type="PROSITE" id="PS51746">
    <property type="entry name" value="PPM_2"/>
    <property type="match status" value="1"/>
</dbReference>
<comment type="catalytic activity">
    <reaction evidence="8">
        <text>O-phospho-L-threonyl-[protein] + H2O = L-threonyl-[protein] + phosphate</text>
        <dbReference type="Rhea" id="RHEA:47004"/>
        <dbReference type="Rhea" id="RHEA-COMP:11060"/>
        <dbReference type="Rhea" id="RHEA-COMP:11605"/>
        <dbReference type="ChEBI" id="CHEBI:15377"/>
        <dbReference type="ChEBI" id="CHEBI:30013"/>
        <dbReference type="ChEBI" id="CHEBI:43474"/>
        <dbReference type="ChEBI" id="CHEBI:61977"/>
        <dbReference type="EC" id="3.1.3.16"/>
    </reaction>
</comment>
<proteinExistence type="predicted"/>
<evidence type="ECO:0000256" key="8">
    <source>
        <dbReference type="ARBA" id="ARBA00048336"/>
    </source>
</evidence>
<sequence length="247" mass="26750">MEIHFQTDVGKRRNTNQDFAAVYVNKKSITLAILADGMGGHRAGDVASRQAVSGLGTAWEKTELTDSEKAAQWLIQKIQAESVSIYEKGIEDEALNGMGTTIIAVALFEDQFTIANVGDSRAYILRDHELIQITEDHSLVNELVKSGQITAEMALNHPRKNVLTRSVGMPNTVEVDVAIHYFAESDYLLLCSDGLTNMLADEKIAAIIEGASSLKEAVQQLIDAANQQGGVDNITVLLIKVGGTAHD</sequence>
<dbReference type="EC" id="3.1.3.16" evidence="2"/>
<evidence type="ECO:0000313" key="11">
    <source>
        <dbReference type="EMBL" id="QOG28993.1"/>
    </source>
</evidence>
<reference evidence="10 12" key="1">
    <citation type="submission" date="2019-04" db="EMBL/GenBank/DDBJ databases">
        <title>Step-wise assembly of the neonatal virome modulated by breast feeding.</title>
        <authorList>
            <person name="Liang G."/>
            <person name="Bushman F."/>
        </authorList>
    </citation>
    <scope>NUCLEOTIDE SEQUENCE [LARGE SCALE GENOMIC DNA]</scope>
    <source>
        <strain evidence="10 12">E3404</strain>
    </source>
</reference>
<keyword evidence="5" id="KW-0904">Protein phosphatase</keyword>
<protein>
    <recommendedName>
        <fullName evidence="2">protein-serine/threonine phosphatase</fullName>
        <ecNumber evidence="2">3.1.3.16</ecNumber>
    </recommendedName>
</protein>
<dbReference type="AlphaFoldDB" id="A0A366UBH4"/>
<dbReference type="GO" id="GO:0004722">
    <property type="term" value="F:protein serine/threonine phosphatase activity"/>
    <property type="evidence" value="ECO:0007669"/>
    <property type="project" value="UniProtKB-EC"/>
</dbReference>
<keyword evidence="3" id="KW-0479">Metal-binding</keyword>
<dbReference type="Proteomes" id="UP000516696">
    <property type="component" value="Chromosome"/>
</dbReference>
<evidence type="ECO:0000256" key="2">
    <source>
        <dbReference type="ARBA" id="ARBA00013081"/>
    </source>
</evidence>
<dbReference type="Pfam" id="PF13672">
    <property type="entry name" value="PP2C_2"/>
    <property type="match status" value="1"/>
</dbReference>
<evidence type="ECO:0000259" key="9">
    <source>
        <dbReference type="PROSITE" id="PS51746"/>
    </source>
</evidence>
<comment type="cofactor">
    <cofactor evidence="1">
        <name>Mn(2+)</name>
        <dbReference type="ChEBI" id="CHEBI:29035"/>
    </cofactor>
</comment>
<dbReference type="RefSeq" id="WP_005469755.1">
    <property type="nucleotide sequence ID" value="NZ_BSYC01000001.1"/>
</dbReference>
<evidence type="ECO:0000256" key="4">
    <source>
        <dbReference type="ARBA" id="ARBA00022801"/>
    </source>
</evidence>
<name>A0A366UBH4_ENTGA</name>
<dbReference type="SMART" id="SM00332">
    <property type="entry name" value="PP2Cc"/>
    <property type="match status" value="1"/>
</dbReference>
<keyword evidence="6" id="KW-0464">Manganese</keyword>
<evidence type="ECO:0000256" key="5">
    <source>
        <dbReference type="ARBA" id="ARBA00022912"/>
    </source>
</evidence>
<dbReference type="Proteomes" id="UP000439965">
    <property type="component" value="Unassembled WGS sequence"/>
</dbReference>